<dbReference type="Proteomes" id="UP000614609">
    <property type="component" value="Unassembled WGS sequence"/>
</dbReference>
<reference evidence="2" key="2">
    <citation type="submission" date="2020-09" db="EMBL/GenBank/DDBJ databases">
        <authorList>
            <person name="Sun Q."/>
            <person name="Ohkuma M."/>
        </authorList>
    </citation>
    <scope>NUCLEOTIDE SEQUENCE</scope>
    <source>
        <strain evidence="2">JCM 16108</strain>
    </source>
</reference>
<protein>
    <submittedName>
        <fullName evidence="2">Uncharacterized protein</fullName>
    </submittedName>
</protein>
<feature type="region of interest" description="Disordered" evidence="1">
    <location>
        <begin position="1"/>
        <end position="55"/>
    </location>
</feature>
<organism evidence="2 3">
    <name type="scientific">Halarchaeum rubridurum</name>
    <dbReference type="NCBI Taxonomy" id="489911"/>
    <lineage>
        <taxon>Archaea</taxon>
        <taxon>Methanobacteriati</taxon>
        <taxon>Methanobacteriota</taxon>
        <taxon>Stenosarchaea group</taxon>
        <taxon>Halobacteria</taxon>
        <taxon>Halobacteriales</taxon>
        <taxon>Halobacteriaceae</taxon>
    </lineage>
</organism>
<comment type="caution">
    <text evidence="2">The sequence shown here is derived from an EMBL/GenBank/DDBJ whole genome shotgun (WGS) entry which is preliminary data.</text>
</comment>
<evidence type="ECO:0000313" key="3">
    <source>
        <dbReference type="Proteomes" id="UP000614609"/>
    </source>
</evidence>
<name>A0A830G1S0_9EURY</name>
<evidence type="ECO:0000256" key="1">
    <source>
        <dbReference type="SAM" id="MobiDB-lite"/>
    </source>
</evidence>
<gene>
    <name evidence="2" type="ORF">GCM10009017_20680</name>
</gene>
<dbReference type="EMBL" id="BMOO01000004">
    <property type="protein sequence ID" value="GGM70340.1"/>
    <property type="molecule type" value="Genomic_DNA"/>
</dbReference>
<sequence length="55" mass="5767">MARVEDPINYDAPHPAEPDDAEFHTRGSRGATVGVAVPAGGRNGKGLAAPRRDNE</sequence>
<reference evidence="2" key="1">
    <citation type="journal article" date="2014" name="Int. J. Syst. Evol. Microbiol.">
        <title>Complete genome sequence of Corynebacterium casei LMG S-19264T (=DSM 44701T), isolated from a smear-ripened cheese.</title>
        <authorList>
            <consortium name="US DOE Joint Genome Institute (JGI-PGF)"/>
            <person name="Walter F."/>
            <person name="Albersmeier A."/>
            <person name="Kalinowski J."/>
            <person name="Ruckert C."/>
        </authorList>
    </citation>
    <scope>NUCLEOTIDE SEQUENCE</scope>
    <source>
        <strain evidence="2">JCM 16108</strain>
    </source>
</reference>
<dbReference type="AlphaFoldDB" id="A0A830G1S0"/>
<feature type="compositionally biased region" description="Basic and acidic residues" evidence="1">
    <location>
        <begin position="14"/>
        <end position="25"/>
    </location>
</feature>
<evidence type="ECO:0000313" key="2">
    <source>
        <dbReference type="EMBL" id="GGM70340.1"/>
    </source>
</evidence>
<keyword evidence="3" id="KW-1185">Reference proteome</keyword>
<feature type="compositionally biased region" description="Low complexity" evidence="1">
    <location>
        <begin position="30"/>
        <end position="40"/>
    </location>
</feature>
<accession>A0A830G1S0</accession>
<proteinExistence type="predicted"/>